<proteinExistence type="predicted"/>
<name>A0ACB9L1H4_9MYRT</name>
<keyword evidence="2" id="KW-1185">Reference proteome</keyword>
<gene>
    <name evidence="1" type="ORF">MLD38_038780</name>
</gene>
<organism evidence="1 2">
    <name type="scientific">Melastoma candidum</name>
    <dbReference type="NCBI Taxonomy" id="119954"/>
    <lineage>
        <taxon>Eukaryota</taxon>
        <taxon>Viridiplantae</taxon>
        <taxon>Streptophyta</taxon>
        <taxon>Embryophyta</taxon>
        <taxon>Tracheophyta</taxon>
        <taxon>Spermatophyta</taxon>
        <taxon>Magnoliopsida</taxon>
        <taxon>eudicotyledons</taxon>
        <taxon>Gunneridae</taxon>
        <taxon>Pentapetalae</taxon>
        <taxon>rosids</taxon>
        <taxon>malvids</taxon>
        <taxon>Myrtales</taxon>
        <taxon>Melastomataceae</taxon>
        <taxon>Melastomatoideae</taxon>
        <taxon>Melastomateae</taxon>
        <taxon>Melastoma</taxon>
    </lineage>
</organism>
<evidence type="ECO:0000313" key="1">
    <source>
        <dbReference type="EMBL" id="KAI4303111.1"/>
    </source>
</evidence>
<protein>
    <submittedName>
        <fullName evidence="1">Uncharacterized protein</fullName>
    </submittedName>
</protein>
<reference evidence="2" key="1">
    <citation type="journal article" date="2023" name="Front. Plant Sci.">
        <title>Chromosomal-level genome assembly of Melastoma candidum provides insights into trichome evolution.</title>
        <authorList>
            <person name="Zhong Y."/>
            <person name="Wu W."/>
            <person name="Sun C."/>
            <person name="Zou P."/>
            <person name="Liu Y."/>
            <person name="Dai S."/>
            <person name="Zhou R."/>
        </authorList>
    </citation>
    <scope>NUCLEOTIDE SEQUENCE [LARGE SCALE GENOMIC DNA]</scope>
</reference>
<dbReference type="Proteomes" id="UP001057402">
    <property type="component" value="Chromosome 12"/>
</dbReference>
<accession>A0ACB9L1H4</accession>
<dbReference type="EMBL" id="CM042891">
    <property type="protein sequence ID" value="KAI4303111.1"/>
    <property type="molecule type" value="Genomic_DNA"/>
</dbReference>
<sequence>MRPRLLFLDEPTSGLDSHRFDSSAQQRGVRTVQPAVLALWWQEHLLWSGFKSIRIKNSSHDHPHCSSNQWKALWTG</sequence>
<evidence type="ECO:0000313" key="2">
    <source>
        <dbReference type="Proteomes" id="UP001057402"/>
    </source>
</evidence>
<comment type="caution">
    <text evidence="1">The sequence shown here is derived from an EMBL/GenBank/DDBJ whole genome shotgun (WGS) entry which is preliminary data.</text>
</comment>